<accession>A0A024GS48</accession>
<dbReference type="InParanoid" id="A0A024GS48"/>
<gene>
    <name evidence="1" type="ORF">BN9_104680</name>
</gene>
<proteinExistence type="predicted"/>
<evidence type="ECO:0000313" key="2">
    <source>
        <dbReference type="Proteomes" id="UP000053237"/>
    </source>
</evidence>
<dbReference type="Proteomes" id="UP000053237">
    <property type="component" value="Unassembled WGS sequence"/>
</dbReference>
<dbReference type="AlphaFoldDB" id="A0A024GS48"/>
<sequence length="159" mass="18459">MSDMIFLSSLIIRRHSDLYYTVRMGQWSWLFHCIEYVDFITNSQTRGFNERCEIINDLYAKHFKLSIVKDYTACICIIATEQIGSLWGHFREYARIPIKSGCSSICSHVIINSKGTLHKLANQQLLAISSNRKCVRLFLLACCYLLSSHSFFFLENRGI</sequence>
<organism evidence="1 2">
    <name type="scientific">Albugo candida</name>
    <dbReference type="NCBI Taxonomy" id="65357"/>
    <lineage>
        <taxon>Eukaryota</taxon>
        <taxon>Sar</taxon>
        <taxon>Stramenopiles</taxon>
        <taxon>Oomycota</taxon>
        <taxon>Peronosporomycetes</taxon>
        <taxon>Albuginales</taxon>
        <taxon>Albuginaceae</taxon>
        <taxon>Albugo</taxon>
    </lineage>
</organism>
<evidence type="ECO:0000313" key="1">
    <source>
        <dbReference type="EMBL" id="CCI49186.1"/>
    </source>
</evidence>
<comment type="caution">
    <text evidence="1">The sequence shown here is derived from an EMBL/GenBank/DDBJ whole genome shotgun (WGS) entry which is preliminary data.</text>
</comment>
<keyword evidence="2" id="KW-1185">Reference proteome</keyword>
<dbReference type="EMBL" id="CAIX01000280">
    <property type="protein sequence ID" value="CCI49186.1"/>
    <property type="molecule type" value="Genomic_DNA"/>
</dbReference>
<reference evidence="1 2" key="1">
    <citation type="submission" date="2012-05" db="EMBL/GenBank/DDBJ databases">
        <title>Recombination and specialization in a pathogen metapopulation.</title>
        <authorList>
            <person name="Gardiner A."/>
            <person name="Kemen E."/>
            <person name="Schultz-Larsen T."/>
            <person name="MacLean D."/>
            <person name="Van Oosterhout C."/>
            <person name="Jones J.D.G."/>
        </authorList>
    </citation>
    <scope>NUCLEOTIDE SEQUENCE [LARGE SCALE GENOMIC DNA]</scope>
    <source>
        <strain evidence="1 2">Ac Nc2</strain>
    </source>
</reference>
<name>A0A024GS48_9STRA</name>
<protein>
    <submittedName>
        <fullName evidence="1">Uncharacterized protein</fullName>
    </submittedName>
</protein>